<dbReference type="SFLD" id="SFLDS00003">
    <property type="entry name" value="Haloacid_Dehalogenase"/>
    <property type="match status" value="1"/>
</dbReference>
<dbReference type="Pfam" id="PF13419">
    <property type="entry name" value="HAD_2"/>
    <property type="match status" value="1"/>
</dbReference>
<evidence type="ECO:0000313" key="2">
    <source>
        <dbReference type="Proteomes" id="UP000595897"/>
    </source>
</evidence>
<name>A0A7R7EKM7_9FIRM</name>
<sequence length="221" mass="25516">MIKAVIFDMDGLMFDTERLMMLAWDYAGEKMGLGKTGHMVLKTLGMNRILSREVWKEEYGEVFKAEELDLYTNEFFEHYYSENDVPVKTGLYELLSYLREHHYKIGAASSTYIEKVKHHLNNAKILEYFDVVVGGDMVEKSKPDPQIYQKASELLGVKPDSCYALEDSRNGLLAAYRAGCKPIMIPDLWQPDEEISRILYAKRNNLSEVIDILKDNHNNNC</sequence>
<dbReference type="RefSeq" id="WP_271715436.1">
    <property type="nucleotide sequence ID" value="NZ_AP024169.1"/>
</dbReference>
<dbReference type="PANTHER" id="PTHR18901">
    <property type="entry name" value="2-DEOXYGLUCOSE-6-PHOSPHATE PHOSPHATASE 2"/>
    <property type="match status" value="1"/>
</dbReference>
<dbReference type="PRINTS" id="PR00413">
    <property type="entry name" value="HADHALOGNASE"/>
</dbReference>
<dbReference type="InterPro" id="IPR006439">
    <property type="entry name" value="HAD-SF_hydro_IA"/>
</dbReference>
<evidence type="ECO:0000313" key="1">
    <source>
        <dbReference type="EMBL" id="BCN30197.1"/>
    </source>
</evidence>
<dbReference type="EMBL" id="AP024169">
    <property type="protein sequence ID" value="BCN30197.1"/>
    <property type="molecule type" value="Genomic_DNA"/>
</dbReference>
<dbReference type="InterPro" id="IPR023214">
    <property type="entry name" value="HAD_sf"/>
</dbReference>
<dbReference type="InterPro" id="IPR041492">
    <property type="entry name" value="HAD_2"/>
</dbReference>
<accession>A0A7R7EKM7</accession>
<dbReference type="SFLD" id="SFLDG01129">
    <property type="entry name" value="C1.5:_HAD__Beta-PGM__Phosphata"/>
    <property type="match status" value="1"/>
</dbReference>
<dbReference type="Gene3D" id="1.10.150.240">
    <property type="entry name" value="Putative phosphatase, domain 2"/>
    <property type="match status" value="1"/>
</dbReference>
<dbReference type="SUPFAM" id="SSF56784">
    <property type="entry name" value="HAD-like"/>
    <property type="match status" value="1"/>
</dbReference>
<protein>
    <submittedName>
        <fullName evidence="1">Phosphorylated carbohydrates phosphatase</fullName>
    </submittedName>
</protein>
<dbReference type="Gene3D" id="3.40.50.1000">
    <property type="entry name" value="HAD superfamily/HAD-like"/>
    <property type="match status" value="1"/>
</dbReference>
<reference evidence="1 2" key="1">
    <citation type="submission" date="2020-11" db="EMBL/GenBank/DDBJ databases">
        <title>Draft genome sequencing of a Lachnospiraceae strain isolated from anoxic soil subjected to BSD treatment.</title>
        <authorList>
            <person name="Uek A."/>
            <person name="Tonouchi A."/>
        </authorList>
    </citation>
    <scope>NUCLEOTIDE SEQUENCE [LARGE SCALE GENOMIC DNA]</scope>
    <source>
        <strain evidence="1 2">TB5</strain>
    </source>
</reference>
<dbReference type="Proteomes" id="UP000595897">
    <property type="component" value="Chromosome"/>
</dbReference>
<proteinExistence type="predicted"/>
<dbReference type="KEGG" id="ahb:bsdtb5_14920"/>
<dbReference type="PANTHER" id="PTHR18901:SF38">
    <property type="entry name" value="PSEUDOURIDINE-5'-PHOSPHATASE"/>
    <property type="match status" value="1"/>
</dbReference>
<dbReference type="AlphaFoldDB" id="A0A7R7EKM7"/>
<dbReference type="InterPro" id="IPR023198">
    <property type="entry name" value="PGP-like_dom2"/>
</dbReference>
<dbReference type="InterPro" id="IPR036412">
    <property type="entry name" value="HAD-like_sf"/>
</dbReference>
<keyword evidence="2" id="KW-1185">Reference proteome</keyword>
<gene>
    <name evidence="1" type="ORF">bsdtb5_14920</name>
</gene>
<dbReference type="NCBIfam" id="TIGR01509">
    <property type="entry name" value="HAD-SF-IA-v3"/>
    <property type="match status" value="1"/>
</dbReference>
<organism evidence="1 2">
    <name type="scientific">Anaeromicropila herbilytica</name>
    <dbReference type="NCBI Taxonomy" id="2785025"/>
    <lineage>
        <taxon>Bacteria</taxon>
        <taxon>Bacillati</taxon>
        <taxon>Bacillota</taxon>
        <taxon>Clostridia</taxon>
        <taxon>Lachnospirales</taxon>
        <taxon>Lachnospiraceae</taxon>
        <taxon>Anaeromicropila</taxon>
    </lineage>
</organism>